<reference evidence="3 4" key="1">
    <citation type="journal article" date="2017" name="ISME J.">
        <title>Energy and carbon metabolisms in a deep terrestrial subsurface fluid microbial community.</title>
        <authorList>
            <person name="Momper L."/>
            <person name="Jungbluth S.P."/>
            <person name="Lee M.D."/>
            <person name="Amend J.P."/>
        </authorList>
    </citation>
    <scope>NUCLEOTIDE SEQUENCE [LARGE SCALE GENOMIC DNA]</scope>
    <source>
        <strain evidence="3">SURF_29</strain>
    </source>
</reference>
<keyword evidence="2" id="KW-0812">Transmembrane</keyword>
<organism evidence="3 4">
    <name type="scientific">candidate division WS5 bacterium</name>
    <dbReference type="NCBI Taxonomy" id="2093353"/>
    <lineage>
        <taxon>Bacteria</taxon>
        <taxon>candidate division WS5</taxon>
    </lineage>
</organism>
<evidence type="ECO:0000313" key="4">
    <source>
        <dbReference type="Proteomes" id="UP000285655"/>
    </source>
</evidence>
<feature type="region of interest" description="Disordered" evidence="1">
    <location>
        <begin position="158"/>
        <end position="177"/>
    </location>
</feature>
<evidence type="ECO:0000256" key="2">
    <source>
        <dbReference type="SAM" id="Phobius"/>
    </source>
</evidence>
<keyword evidence="2" id="KW-1133">Transmembrane helix</keyword>
<feature type="region of interest" description="Disordered" evidence="1">
    <location>
        <begin position="98"/>
        <end position="129"/>
    </location>
</feature>
<dbReference type="EMBL" id="QZJW01000002">
    <property type="protein sequence ID" value="RJO62261.1"/>
    <property type="molecule type" value="Genomic_DNA"/>
</dbReference>
<dbReference type="AlphaFoldDB" id="A0A419DGM0"/>
<evidence type="ECO:0000313" key="3">
    <source>
        <dbReference type="EMBL" id="RJO62261.1"/>
    </source>
</evidence>
<comment type="caution">
    <text evidence="3">The sequence shown here is derived from an EMBL/GenBank/DDBJ whole genome shotgun (WGS) entry which is preliminary data.</text>
</comment>
<feature type="transmembrane region" description="Helical" evidence="2">
    <location>
        <begin position="48"/>
        <end position="69"/>
    </location>
</feature>
<evidence type="ECO:0000256" key="1">
    <source>
        <dbReference type="SAM" id="MobiDB-lite"/>
    </source>
</evidence>
<feature type="compositionally biased region" description="Basic and acidic residues" evidence="1">
    <location>
        <begin position="98"/>
        <end position="119"/>
    </location>
</feature>
<sequence length="229" mass="25627">MAQYKIPQEINVEDKIIGPFTLKGFAFVMVFIIFVIILTVIFTGFGMSFFSALVVGGLMGSPIIIAGFIPFNGKPLYTYTEAFLNFMMKPRQRAWKREVDEKSVAKTKKDTANEHKESANPDSPAENQYIQPKEDIETAEKKIEEIALMVDTGGAYGQQRLPQEDAKDVFSKPSGSIDKDLAEAREKVQNKSINPEPILSDVASVDPNKKFDYSKADTSGYKIKRDNKP</sequence>
<accession>A0A419DGM0</accession>
<protein>
    <submittedName>
        <fullName evidence="3">PrgI family protein</fullName>
    </submittedName>
</protein>
<keyword evidence="2" id="KW-0472">Membrane</keyword>
<name>A0A419DGM0_9BACT</name>
<feature type="region of interest" description="Disordered" evidence="1">
    <location>
        <begin position="208"/>
        <end position="229"/>
    </location>
</feature>
<gene>
    <name evidence="3" type="ORF">C4544_00200</name>
</gene>
<feature type="transmembrane region" description="Helical" evidence="2">
    <location>
        <begin position="20"/>
        <end position="42"/>
    </location>
</feature>
<dbReference type="Pfam" id="PF12666">
    <property type="entry name" value="PrgI"/>
    <property type="match status" value="1"/>
</dbReference>
<dbReference type="InterPro" id="IPR024414">
    <property type="entry name" value="Uncharacterised_PrgI"/>
</dbReference>
<proteinExistence type="predicted"/>
<dbReference type="Proteomes" id="UP000285655">
    <property type="component" value="Unassembled WGS sequence"/>
</dbReference>